<sequence>MTLEILPMVEADMDAYFDIIWAAFAPGLMALMYPNGFTASAREQSKQSYLREWQRHPERTKMMKVVDHSLPETHPGNKIIGVSKWRFFTRDRSEAELAQEKAEAAAEPAIPDHDGPVCEAFGAAVSKCKDEIVGRKAYALLYIVGVAPEHHRRGVGKMHLNWGLREADRLNIPVYLEASEMGRPLYERMGFESLKTMPFDARDFGYPESLEHTCMLRPVKGKKATSPSELKTAQSLSKSTPSSKPALHQRKPMPSTGHAIEPAIRHCIPNGISA</sequence>
<dbReference type="Pfam" id="PF00583">
    <property type="entry name" value="Acetyltransf_1"/>
    <property type="match status" value="1"/>
</dbReference>
<accession>A0AAQ3M5D0</accession>
<dbReference type="GO" id="GO:0016747">
    <property type="term" value="F:acyltransferase activity, transferring groups other than amino-acyl groups"/>
    <property type="evidence" value="ECO:0007669"/>
    <property type="project" value="InterPro"/>
</dbReference>
<dbReference type="PROSITE" id="PS51186">
    <property type="entry name" value="GNAT"/>
    <property type="match status" value="1"/>
</dbReference>
<feature type="compositionally biased region" description="Polar residues" evidence="1">
    <location>
        <begin position="225"/>
        <end position="243"/>
    </location>
</feature>
<evidence type="ECO:0000259" key="3">
    <source>
        <dbReference type="PROSITE" id="PS51186"/>
    </source>
</evidence>
<dbReference type="Gene3D" id="3.40.630.30">
    <property type="match status" value="1"/>
</dbReference>
<keyword evidence="2" id="KW-1133">Transmembrane helix</keyword>
<evidence type="ECO:0000313" key="5">
    <source>
        <dbReference type="Proteomes" id="UP001303373"/>
    </source>
</evidence>
<name>A0AAQ3M5D0_9PEZI</name>
<keyword evidence="2" id="KW-0472">Membrane</keyword>
<protein>
    <recommendedName>
        <fullName evidence="3">N-acetyltransferase domain-containing protein</fullName>
    </recommendedName>
</protein>
<evidence type="ECO:0000256" key="1">
    <source>
        <dbReference type="SAM" id="MobiDB-lite"/>
    </source>
</evidence>
<dbReference type="CDD" id="cd04301">
    <property type="entry name" value="NAT_SF"/>
    <property type="match status" value="1"/>
</dbReference>
<feature type="domain" description="N-acetyltransferase" evidence="3">
    <location>
        <begin position="83"/>
        <end position="213"/>
    </location>
</feature>
<feature type="region of interest" description="Disordered" evidence="1">
    <location>
        <begin position="220"/>
        <end position="262"/>
    </location>
</feature>
<evidence type="ECO:0000313" key="4">
    <source>
        <dbReference type="EMBL" id="WPH01548.1"/>
    </source>
</evidence>
<dbReference type="AlphaFoldDB" id="A0AAQ3M5D0"/>
<dbReference type="PANTHER" id="PTHR42791:SF14">
    <property type="entry name" value="N-ACETYLTRANSFERASE DOMAIN-CONTAINING PROTEIN"/>
    <property type="match status" value="1"/>
</dbReference>
<evidence type="ECO:0000256" key="2">
    <source>
        <dbReference type="SAM" id="Phobius"/>
    </source>
</evidence>
<dbReference type="PANTHER" id="PTHR42791">
    <property type="entry name" value="GNAT FAMILY ACETYLTRANSFERASE"/>
    <property type="match status" value="1"/>
</dbReference>
<keyword evidence="2" id="KW-0812">Transmembrane</keyword>
<dbReference type="Proteomes" id="UP001303373">
    <property type="component" value="Chromosome 6"/>
</dbReference>
<dbReference type="SUPFAM" id="SSF55729">
    <property type="entry name" value="Acyl-CoA N-acyltransferases (Nat)"/>
    <property type="match status" value="1"/>
</dbReference>
<reference evidence="4 5" key="1">
    <citation type="submission" date="2023-11" db="EMBL/GenBank/DDBJ databases">
        <title>An acidophilic fungus is an integral part of prey digestion in a carnivorous sundew plant.</title>
        <authorList>
            <person name="Tsai I.J."/>
        </authorList>
    </citation>
    <scope>NUCLEOTIDE SEQUENCE [LARGE SCALE GENOMIC DNA]</scope>
    <source>
        <strain evidence="4">169a</strain>
    </source>
</reference>
<feature type="transmembrane region" description="Helical" evidence="2">
    <location>
        <begin position="15"/>
        <end position="33"/>
    </location>
</feature>
<proteinExistence type="predicted"/>
<dbReference type="InterPro" id="IPR000182">
    <property type="entry name" value="GNAT_dom"/>
</dbReference>
<gene>
    <name evidence="4" type="ORF">R9X50_00439500</name>
</gene>
<dbReference type="InterPro" id="IPR052523">
    <property type="entry name" value="Trichothecene_AcTrans"/>
</dbReference>
<dbReference type="InterPro" id="IPR016181">
    <property type="entry name" value="Acyl_CoA_acyltransferase"/>
</dbReference>
<dbReference type="EMBL" id="CP138585">
    <property type="protein sequence ID" value="WPH01548.1"/>
    <property type="molecule type" value="Genomic_DNA"/>
</dbReference>
<organism evidence="4 5">
    <name type="scientific">Acrodontium crateriforme</name>
    <dbReference type="NCBI Taxonomy" id="150365"/>
    <lineage>
        <taxon>Eukaryota</taxon>
        <taxon>Fungi</taxon>
        <taxon>Dikarya</taxon>
        <taxon>Ascomycota</taxon>
        <taxon>Pezizomycotina</taxon>
        <taxon>Dothideomycetes</taxon>
        <taxon>Dothideomycetidae</taxon>
        <taxon>Mycosphaerellales</taxon>
        <taxon>Teratosphaeriaceae</taxon>
        <taxon>Acrodontium</taxon>
    </lineage>
</organism>
<keyword evidence="5" id="KW-1185">Reference proteome</keyword>